<keyword evidence="4" id="KW-0598">Phosphotransferase system</keyword>
<organism evidence="7 8">
    <name type="scientific">Thermogemmata fonticola</name>
    <dbReference type="NCBI Taxonomy" id="2755323"/>
    <lineage>
        <taxon>Bacteria</taxon>
        <taxon>Pseudomonadati</taxon>
        <taxon>Planctomycetota</taxon>
        <taxon>Planctomycetia</taxon>
        <taxon>Gemmatales</taxon>
        <taxon>Gemmataceae</taxon>
        <taxon>Thermogemmata</taxon>
    </lineage>
</organism>
<evidence type="ECO:0000256" key="1">
    <source>
        <dbReference type="ARBA" id="ARBA00004496"/>
    </source>
</evidence>
<keyword evidence="8" id="KW-1185">Reference proteome</keyword>
<evidence type="ECO:0000256" key="4">
    <source>
        <dbReference type="ARBA" id="ARBA00022683"/>
    </source>
</evidence>
<dbReference type="SUPFAM" id="SSF55594">
    <property type="entry name" value="HPr-like"/>
    <property type="match status" value="1"/>
</dbReference>
<feature type="domain" description="HPr" evidence="6">
    <location>
        <begin position="35"/>
        <end position="122"/>
    </location>
</feature>
<accession>A0A7V8VB67</accession>
<keyword evidence="3" id="KW-0963">Cytoplasm</keyword>
<dbReference type="Proteomes" id="UP000542342">
    <property type="component" value="Unassembled WGS sequence"/>
</dbReference>
<gene>
    <name evidence="7" type="ORF">H0921_01435</name>
</gene>
<dbReference type="PANTHER" id="PTHR33705">
    <property type="entry name" value="PHOSPHOCARRIER PROTEIN HPR"/>
    <property type="match status" value="1"/>
</dbReference>
<dbReference type="GO" id="GO:0009401">
    <property type="term" value="P:phosphoenolpyruvate-dependent sugar phosphotransferase system"/>
    <property type="evidence" value="ECO:0007669"/>
    <property type="project" value="UniProtKB-KW"/>
</dbReference>
<dbReference type="AlphaFoldDB" id="A0A7V8VB67"/>
<dbReference type="GO" id="GO:0005737">
    <property type="term" value="C:cytoplasm"/>
    <property type="evidence" value="ECO:0007669"/>
    <property type="project" value="UniProtKB-SubCell"/>
</dbReference>
<evidence type="ECO:0000256" key="3">
    <source>
        <dbReference type="ARBA" id="ARBA00022490"/>
    </source>
</evidence>
<reference evidence="7 8" key="1">
    <citation type="submission" date="2020-07" db="EMBL/GenBank/DDBJ databases">
        <title>Thermogemmata thermophila gen. nov., sp. nov., a novel moderate thermophilic planctomycete from a Kamchatka hot spring.</title>
        <authorList>
            <person name="Elcheninov A.G."/>
            <person name="Podosokorskaya O.A."/>
            <person name="Kovaleva O.L."/>
            <person name="Novikov A."/>
            <person name="Bonch-Osmolovskaya E.A."/>
            <person name="Toshchakov S.V."/>
            <person name="Kublanov I.V."/>
        </authorList>
    </citation>
    <scope>NUCLEOTIDE SEQUENCE [LARGE SCALE GENOMIC DNA]</scope>
    <source>
        <strain evidence="7 8">2918</strain>
    </source>
</reference>
<dbReference type="InterPro" id="IPR000032">
    <property type="entry name" value="HPr-like"/>
</dbReference>
<name>A0A7V8VB67_9BACT</name>
<dbReference type="InterPro" id="IPR050399">
    <property type="entry name" value="HPr"/>
</dbReference>
<dbReference type="RefSeq" id="WP_194536236.1">
    <property type="nucleotide sequence ID" value="NZ_JACEFB010000001.1"/>
</dbReference>
<evidence type="ECO:0000256" key="2">
    <source>
        <dbReference type="ARBA" id="ARBA00010736"/>
    </source>
</evidence>
<dbReference type="NCBIfam" id="TIGR01003">
    <property type="entry name" value="PTS_HPr_family"/>
    <property type="match status" value="1"/>
</dbReference>
<comment type="similarity">
    <text evidence="2">Belongs to the HPr family.</text>
</comment>
<evidence type="ECO:0000313" key="8">
    <source>
        <dbReference type="Proteomes" id="UP000542342"/>
    </source>
</evidence>
<protein>
    <submittedName>
        <fullName evidence="7">HPr family phosphocarrier protein</fullName>
    </submittedName>
</protein>
<evidence type="ECO:0000313" key="7">
    <source>
        <dbReference type="EMBL" id="MBA2224819.1"/>
    </source>
</evidence>
<sequence length="125" mass="13187">MNGGGSNNGNGAPNTLPTKDGPVVPPSAADPSTGPIRRVVRITNPLGLHHRAADRFSRAARRFPCRVTVHNGELAADGKNIWDLLGLVVLPDQEVILETEGPDAHRALEELAAILGAPNGEDYTI</sequence>
<evidence type="ECO:0000256" key="5">
    <source>
        <dbReference type="SAM" id="MobiDB-lite"/>
    </source>
</evidence>
<dbReference type="EMBL" id="JACEFB010000001">
    <property type="protein sequence ID" value="MBA2224819.1"/>
    <property type="molecule type" value="Genomic_DNA"/>
</dbReference>
<comment type="caution">
    <text evidence="7">The sequence shown here is derived from an EMBL/GenBank/DDBJ whole genome shotgun (WGS) entry which is preliminary data.</text>
</comment>
<dbReference type="PANTHER" id="PTHR33705:SF2">
    <property type="entry name" value="PHOSPHOCARRIER PROTEIN NPR"/>
    <property type="match status" value="1"/>
</dbReference>
<dbReference type="PROSITE" id="PS51350">
    <property type="entry name" value="PTS_HPR_DOM"/>
    <property type="match status" value="1"/>
</dbReference>
<comment type="subcellular location">
    <subcellularLocation>
        <location evidence="1">Cytoplasm</location>
    </subcellularLocation>
</comment>
<dbReference type="Pfam" id="PF00381">
    <property type="entry name" value="PTS-HPr"/>
    <property type="match status" value="1"/>
</dbReference>
<feature type="region of interest" description="Disordered" evidence="5">
    <location>
        <begin position="1"/>
        <end position="36"/>
    </location>
</feature>
<evidence type="ECO:0000259" key="6">
    <source>
        <dbReference type="PROSITE" id="PS51350"/>
    </source>
</evidence>
<dbReference type="Gene3D" id="3.30.1340.10">
    <property type="entry name" value="HPr-like"/>
    <property type="match status" value="1"/>
</dbReference>
<dbReference type="InterPro" id="IPR035895">
    <property type="entry name" value="HPr-like_sf"/>
</dbReference>
<proteinExistence type="inferred from homology"/>